<comment type="caution">
    <text evidence="7">The sequence shown here is derived from an EMBL/GenBank/DDBJ whole genome shotgun (WGS) entry which is preliminary data.</text>
</comment>
<dbReference type="Gene3D" id="3.90.1200.10">
    <property type="match status" value="1"/>
</dbReference>
<proteinExistence type="inferred from homology"/>
<keyword evidence="5" id="KW-0067">ATP-binding</keyword>
<keyword evidence="4 7" id="KW-0418">Kinase</keyword>
<evidence type="ECO:0000256" key="5">
    <source>
        <dbReference type="ARBA" id="ARBA00022840"/>
    </source>
</evidence>
<accession>E6MET3</accession>
<dbReference type="Gene3D" id="3.30.200.20">
    <property type="entry name" value="Phosphorylase Kinase, domain 1"/>
    <property type="match status" value="1"/>
</dbReference>
<comment type="similarity">
    <text evidence="1">Belongs to the methylthioribose kinase family.</text>
</comment>
<dbReference type="EMBL" id="AEQN01000008">
    <property type="protein sequence ID" value="EFV02410.1"/>
    <property type="molecule type" value="Genomic_DNA"/>
</dbReference>
<gene>
    <name evidence="7" type="primary">mtnK</name>
    <name evidence="7" type="ORF">HMP0721_0505</name>
</gene>
<evidence type="ECO:0000313" key="7">
    <source>
        <dbReference type="EMBL" id="EFV02410.1"/>
    </source>
</evidence>
<dbReference type="OrthoDB" id="9777791at2"/>
<evidence type="ECO:0000256" key="4">
    <source>
        <dbReference type="ARBA" id="ARBA00022777"/>
    </source>
</evidence>
<dbReference type="GO" id="GO:0046522">
    <property type="term" value="F:S-methyl-5-thioribose kinase activity"/>
    <property type="evidence" value="ECO:0007669"/>
    <property type="project" value="UniProtKB-EC"/>
</dbReference>
<dbReference type="RefSeq" id="WP_006597924.1">
    <property type="nucleotide sequence ID" value="NZ_GL622359.1"/>
</dbReference>
<dbReference type="Proteomes" id="UP000004754">
    <property type="component" value="Unassembled WGS sequence"/>
</dbReference>
<evidence type="ECO:0000313" key="8">
    <source>
        <dbReference type="Proteomes" id="UP000004754"/>
    </source>
</evidence>
<reference evidence="7 8" key="1">
    <citation type="submission" date="2010-12" db="EMBL/GenBank/DDBJ databases">
        <authorList>
            <person name="Muzny D."/>
            <person name="Qin X."/>
            <person name="Deng J."/>
            <person name="Jiang H."/>
            <person name="Liu Y."/>
            <person name="Qu J."/>
            <person name="Song X.-Z."/>
            <person name="Zhang L."/>
            <person name="Thornton R."/>
            <person name="Coyle M."/>
            <person name="Francisco L."/>
            <person name="Jackson L."/>
            <person name="Javaid M."/>
            <person name="Korchina V."/>
            <person name="Kovar C."/>
            <person name="Mata R."/>
            <person name="Mathew T."/>
            <person name="Ngo R."/>
            <person name="Nguyen L."/>
            <person name="Nguyen N."/>
            <person name="Okwuonu G."/>
            <person name="Ongeri F."/>
            <person name="Pham C."/>
            <person name="Simmons D."/>
            <person name="Wilczek-Boney K."/>
            <person name="Hale W."/>
            <person name="Jakkamsetti A."/>
            <person name="Pham P."/>
            <person name="Ruth R."/>
            <person name="San Lucas F."/>
            <person name="Warren J."/>
            <person name="Zhang J."/>
            <person name="Zhao Z."/>
            <person name="Zhou C."/>
            <person name="Zhu D."/>
            <person name="Lee S."/>
            <person name="Bess C."/>
            <person name="Blankenburg K."/>
            <person name="Forbes L."/>
            <person name="Fu Q."/>
            <person name="Gubbala S."/>
            <person name="Hirani K."/>
            <person name="Jayaseelan J.C."/>
            <person name="Lara F."/>
            <person name="Munidasa M."/>
            <person name="Palculict T."/>
            <person name="Patil S."/>
            <person name="Pu L.-L."/>
            <person name="Saada N."/>
            <person name="Tang L."/>
            <person name="Weissenberger G."/>
            <person name="Zhu Y."/>
            <person name="Hemphill L."/>
            <person name="Shang Y."/>
            <person name="Youmans B."/>
            <person name="Ayvaz T."/>
            <person name="Ross M."/>
            <person name="Santibanez J."/>
            <person name="Aqrawi P."/>
            <person name="Gross S."/>
            <person name="Joshi V."/>
            <person name="Fowler G."/>
            <person name="Nazareth L."/>
            <person name="Reid J."/>
            <person name="Worley K."/>
            <person name="Petrosino J."/>
            <person name="Highlander S."/>
            <person name="Gibbs R."/>
        </authorList>
    </citation>
    <scope>NUCLEOTIDE SEQUENCE [LARGE SCALE GENOMIC DNA]</scope>
    <source>
        <strain evidence="7 8">ATCC 23263</strain>
    </source>
</reference>
<sequence>MDYQNLTAESVIPYIKQETRLFPDNVILKSYEIGVNGSTADGDGFINFVFRVWDEVTNRSVIVKQARNYARTFNTTRDIQMQYLPERNTIEAEILKIKYAITPEYIPKIYWVDAANHLYICEDCSDLKILRFEMMAGHAPEKVPYMIGKLVAKNNFYTSELYLSPDLHQKLTAHFANPEMRNLFETILFLHDEHPLGDPHSDSNADPIRLAMGDIPWKSHAFRTEMLKLRHIYMAKSECLIHSDLHTSNIMIDDNHLKTIDMEYAFVGPCSADAGYLIGNFIYEYLRWFYIDDADLAESAKHMRRRALHYIRGFLESYRKVFKDCWQKDVRSTYRGFDDYCDYLLEQFFHEAIGFIGCQIMSRVGGCVPLPDFDTLPSRKDQYEACRISLIIGQYLIMHRNEIHTIDALIDTIQTLTIQSRLLFKRADAW</sequence>
<dbReference type="eggNOG" id="COG4857">
    <property type="taxonomic scope" value="Bacteria"/>
</dbReference>
<dbReference type="STRING" id="887929.HMP0721_0505"/>
<keyword evidence="2 7" id="KW-0808">Transferase</keyword>
<organism evidence="7 8">
    <name type="scientific">Pseudoramibacter alactolyticus ATCC 23263</name>
    <dbReference type="NCBI Taxonomy" id="887929"/>
    <lineage>
        <taxon>Bacteria</taxon>
        <taxon>Bacillati</taxon>
        <taxon>Bacillota</taxon>
        <taxon>Clostridia</taxon>
        <taxon>Eubacteriales</taxon>
        <taxon>Eubacteriaceae</taxon>
        <taxon>Pseudoramibacter</taxon>
    </lineage>
</organism>
<dbReference type="Pfam" id="PF01636">
    <property type="entry name" value="APH"/>
    <property type="match status" value="1"/>
</dbReference>
<keyword evidence="8" id="KW-1185">Reference proteome</keyword>
<feature type="domain" description="Aminoglycoside phosphotransferase" evidence="6">
    <location>
        <begin position="230"/>
        <end position="285"/>
    </location>
</feature>
<evidence type="ECO:0000256" key="2">
    <source>
        <dbReference type="ARBA" id="ARBA00022679"/>
    </source>
</evidence>
<dbReference type="PANTHER" id="PTHR34273">
    <property type="entry name" value="METHYLTHIORIBOSE KINASE"/>
    <property type="match status" value="1"/>
</dbReference>
<evidence type="ECO:0000259" key="6">
    <source>
        <dbReference type="Pfam" id="PF01636"/>
    </source>
</evidence>
<dbReference type="InterPro" id="IPR002575">
    <property type="entry name" value="Aminoglycoside_PTrfase"/>
</dbReference>
<dbReference type="GO" id="GO:0005524">
    <property type="term" value="F:ATP binding"/>
    <property type="evidence" value="ECO:0007669"/>
    <property type="project" value="UniProtKB-KW"/>
</dbReference>
<evidence type="ECO:0000256" key="1">
    <source>
        <dbReference type="ARBA" id="ARBA00010165"/>
    </source>
</evidence>
<dbReference type="InterPro" id="IPR011009">
    <property type="entry name" value="Kinase-like_dom_sf"/>
</dbReference>
<protein>
    <submittedName>
        <fullName evidence="7">S-methyl-5-thioribose kinase</fullName>
        <ecNumber evidence="7">2.7.1.100</ecNumber>
    </submittedName>
</protein>
<evidence type="ECO:0000256" key="3">
    <source>
        <dbReference type="ARBA" id="ARBA00022741"/>
    </source>
</evidence>
<keyword evidence="3" id="KW-0547">Nucleotide-binding</keyword>
<dbReference type="SUPFAM" id="SSF56112">
    <property type="entry name" value="Protein kinase-like (PK-like)"/>
    <property type="match status" value="1"/>
</dbReference>
<dbReference type="AlphaFoldDB" id="E6MET3"/>
<dbReference type="EC" id="2.7.1.100" evidence="7"/>
<dbReference type="HOGENOM" id="CLU_033681_0_0_9"/>
<dbReference type="PANTHER" id="PTHR34273:SF2">
    <property type="entry name" value="METHYLTHIORIBOSE KINASE"/>
    <property type="match status" value="1"/>
</dbReference>
<name>E6MET3_9FIRM</name>